<sequence length="340" mass="37971">MASPIFLSKPHPGYSPQALKTGLKIAADAFWVLASHFIDQCRANPKETLKLALISIVWRLALVPINSIAKPLFLFRYVAQALDTWLACYCVLRFASARFAQAFWTSFYRAAANGDELEEQTLQLQQRIAVKEAMKSPTESIPWYTVVLIIMGTLMADVESVSTTGIAEPQFGRAKFMVLTALWYTLLGSSLDAVTAIAASAAMAGCVSLSTNMTLILQFYHLECLTKFLLVPYLQQARFSPPEYAMWLRARGGVFCGFLMPLYVVLSSSRVPFVSPVFVYVLVYPVAYLMAEIAEPVPVNAPFGTRAHSAWCARQLLWLNVAQRHRSSEKKDNTWHRPIA</sequence>
<dbReference type="PANTHER" id="PTHR38421">
    <property type="entry name" value="TRANSMEMBRANE PROTEIN USGS"/>
    <property type="match status" value="1"/>
</dbReference>
<dbReference type="AlphaFoldDB" id="A0A1G4IND8"/>
<evidence type="ECO:0000313" key="2">
    <source>
        <dbReference type="Proteomes" id="UP000191144"/>
    </source>
</evidence>
<proteinExistence type="predicted"/>
<dbReference type="EMBL" id="LT598483">
    <property type="protein sequence ID" value="SCU78170.1"/>
    <property type="molecule type" value="Genomic_DNA"/>
</dbReference>
<dbReference type="OrthoDB" id="10041630at2759"/>
<accession>A0A1G4IND8</accession>
<dbReference type="PANTHER" id="PTHR38421:SF1">
    <property type="entry name" value="TRANSMEMBRANE PROTEIN"/>
    <property type="match status" value="1"/>
</dbReference>
<gene>
    <name evidence="1" type="ORF">LAME_0A03554G</name>
</gene>
<name>A0A1G4IND8_9SACH</name>
<protein>
    <submittedName>
        <fullName evidence="1">LAME_0A03554g1_1</fullName>
    </submittedName>
</protein>
<dbReference type="Proteomes" id="UP000191144">
    <property type="component" value="Chromosome A"/>
</dbReference>
<organism evidence="1 2">
    <name type="scientific">Lachancea meyersii CBS 8951</name>
    <dbReference type="NCBI Taxonomy" id="1266667"/>
    <lineage>
        <taxon>Eukaryota</taxon>
        <taxon>Fungi</taxon>
        <taxon>Dikarya</taxon>
        <taxon>Ascomycota</taxon>
        <taxon>Saccharomycotina</taxon>
        <taxon>Saccharomycetes</taxon>
        <taxon>Saccharomycetales</taxon>
        <taxon>Saccharomycetaceae</taxon>
        <taxon>Lachancea</taxon>
    </lineage>
</organism>
<reference evidence="2" key="1">
    <citation type="submission" date="2016-03" db="EMBL/GenBank/DDBJ databases">
        <authorList>
            <person name="Devillers Hugo."/>
        </authorList>
    </citation>
    <scope>NUCLEOTIDE SEQUENCE [LARGE SCALE GENOMIC DNA]</scope>
</reference>
<evidence type="ECO:0000313" key="1">
    <source>
        <dbReference type="EMBL" id="SCU78170.1"/>
    </source>
</evidence>
<keyword evidence="2" id="KW-1185">Reference proteome</keyword>